<keyword evidence="2" id="KW-1185">Reference proteome</keyword>
<evidence type="ECO:0000313" key="2">
    <source>
        <dbReference type="Proteomes" id="UP000008909"/>
    </source>
</evidence>
<protein>
    <submittedName>
        <fullName evidence="1">Pol-related protein</fullName>
    </submittedName>
</protein>
<proteinExistence type="predicted"/>
<dbReference type="AlphaFoldDB" id="G7YQX9"/>
<dbReference type="EMBL" id="DF144001">
    <property type="protein sequence ID" value="GAA55359.1"/>
    <property type="molecule type" value="Genomic_DNA"/>
</dbReference>
<reference key="2">
    <citation type="submission" date="2011-10" db="EMBL/GenBank/DDBJ databases">
        <title>The genome and transcriptome sequence of Clonorchis sinensis provide insights into the carcinogenic liver fluke.</title>
        <authorList>
            <person name="Wang X."/>
            <person name="Huang Y."/>
            <person name="Chen W."/>
            <person name="Liu H."/>
            <person name="Guo L."/>
            <person name="Chen Y."/>
            <person name="Luo F."/>
            <person name="Zhou W."/>
            <person name="Sun J."/>
            <person name="Mao Q."/>
            <person name="Liang P."/>
            <person name="Zhou C."/>
            <person name="Tian Y."/>
            <person name="Men J."/>
            <person name="Lv X."/>
            <person name="Huang L."/>
            <person name="Zhou J."/>
            <person name="Hu Y."/>
            <person name="Li R."/>
            <person name="Zhang F."/>
            <person name="Lei H."/>
            <person name="Li X."/>
            <person name="Hu X."/>
            <person name="Liang C."/>
            <person name="Xu J."/>
            <person name="Wu Z."/>
            <person name="Yu X."/>
        </authorList>
    </citation>
    <scope>NUCLEOTIDE SEQUENCE</scope>
    <source>
        <strain>Henan</strain>
    </source>
</reference>
<gene>
    <name evidence="1" type="ORF">CLF_107696</name>
</gene>
<sequence>MLAEATSHGHTAKWHVPWPEIHNPQDFIGFERWRYLIWTPCLAVIHSTWSAICIQGRTKDLILIERVQRAATKMVAGLKSIDYETRLVVLDLFPLEYRRLRGDLILTYALFEQRLANRFFTVDPANTRLGHVHLTALNVRILKQATLLLLLVRWTRLLLLCAVSLERRFKTQERLNQSSHRFFARIRLRTSGDPEAAASDSPAVGIVRSQQAEGSLIE</sequence>
<organism evidence="1 2">
    <name type="scientific">Clonorchis sinensis</name>
    <name type="common">Chinese liver fluke</name>
    <dbReference type="NCBI Taxonomy" id="79923"/>
    <lineage>
        <taxon>Eukaryota</taxon>
        <taxon>Metazoa</taxon>
        <taxon>Spiralia</taxon>
        <taxon>Lophotrochozoa</taxon>
        <taxon>Platyhelminthes</taxon>
        <taxon>Trematoda</taxon>
        <taxon>Digenea</taxon>
        <taxon>Opisthorchiida</taxon>
        <taxon>Opisthorchiata</taxon>
        <taxon>Opisthorchiidae</taxon>
        <taxon>Clonorchis</taxon>
    </lineage>
</organism>
<evidence type="ECO:0000313" key="1">
    <source>
        <dbReference type="EMBL" id="GAA55359.1"/>
    </source>
</evidence>
<accession>G7YQX9</accession>
<reference evidence="1" key="1">
    <citation type="journal article" date="2011" name="Genome Biol.">
        <title>The draft genome of the carcinogenic human liver fluke Clonorchis sinensis.</title>
        <authorList>
            <person name="Wang X."/>
            <person name="Chen W."/>
            <person name="Huang Y."/>
            <person name="Sun J."/>
            <person name="Men J."/>
            <person name="Liu H."/>
            <person name="Luo F."/>
            <person name="Guo L."/>
            <person name="Lv X."/>
            <person name="Deng C."/>
            <person name="Zhou C."/>
            <person name="Fan Y."/>
            <person name="Li X."/>
            <person name="Huang L."/>
            <person name="Hu Y."/>
            <person name="Liang C."/>
            <person name="Hu X."/>
            <person name="Xu J."/>
            <person name="Yu X."/>
        </authorList>
    </citation>
    <scope>NUCLEOTIDE SEQUENCE [LARGE SCALE GENOMIC DNA]</scope>
    <source>
        <strain evidence="1">Henan</strain>
    </source>
</reference>
<name>G7YQX9_CLOSI</name>
<dbReference type="Proteomes" id="UP000008909">
    <property type="component" value="Unassembled WGS sequence"/>
</dbReference>